<reference evidence="2" key="1">
    <citation type="submission" date="2021-02" db="EMBL/GenBank/DDBJ databases">
        <title>First Annotated Genome of the Yellow-green Alga Tribonema minus.</title>
        <authorList>
            <person name="Mahan K.M."/>
        </authorList>
    </citation>
    <scope>NUCLEOTIDE SEQUENCE</scope>
    <source>
        <strain evidence="2">UTEX B ZZ1240</strain>
    </source>
</reference>
<sequence length="790" mass="81758">MCTPQTLRATPVPPRPPQVAARPGLSRFSDDAPLPKADPQQTLPSRLVPSPQPITVAQSLPISAGDSALKSRRGIPDAPLMIGSLPPVWVLEDMPALALPPSAGSPSDDGAIPGLGSLSASYLQRQQGYLSVYAMSCPAAVWGDGGGGGDAPQVEVGGIGGGKSLRRASRLDSLAEEPTSRHNIDEFEEHEYDERTHDESESERVNLNLKCDNQKSEASEAKQFVKLSGLKPAANAAMATPQAAPAAPAAWRLKVKCAQPLPVGQHEFADVDPAMTLAQLKERLRSELGSDISVVELVLRFGFPPRSLSEEEEATTLVSGVLANNEAITLTHIEASGGIVQGKSPMKRPKTIEEMSVSLAAAAGGAVDIASKAFRAALRVGVASKYEESQAEARVRAAMGGLFKIEEAQGERVLGTGAATKLRVSYSKGLNARSNSVDEVEVIDAAQLAAVLAPMTSTEDERNMLRPASLARASPRVFWNLVRLFGGDIEAALRQAVPQADWSYLRARPRQLSAKALANQEQRQPAKRQRRAAAAAADGGTGEPVDAEGAAAAGAAAAAAAEEQGAGGEPAAALPAAPAAAAAAGAEASEPPAAAATAAAAAAEDEGAEAEEEEEMMSAEELQRAAAQMRAAALPADTALDPAVTEAVGGDAAHARALLSVGIATVLQLADAAAAAVAAALPPPLAAETAEEWVSAAQAAALDALMEELLDDDDELVAVLEEAAKVATPRDLAIMGRNARALVATVRAGVGEGEWAALAARVTAERAAAWHARAVAMLRLRPWLMRWVTE</sequence>
<accession>A0A835YSU8</accession>
<dbReference type="Proteomes" id="UP000664859">
    <property type="component" value="Unassembled WGS sequence"/>
</dbReference>
<feature type="compositionally biased region" description="Low complexity" evidence="1">
    <location>
        <begin position="591"/>
        <end position="602"/>
    </location>
</feature>
<evidence type="ECO:0000256" key="1">
    <source>
        <dbReference type="SAM" id="MobiDB-lite"/>
    </source>
</evidence>
<evidence type="ECO:0000313" key="3">
    <source>
        <dbReference type="Proteomes" id="UP000664859"/>
    </source>
</evidence>
<evidence type="ECO:0008006" key="4">
    <source>
        <dbReference type="Google" id="ProtNLM"/>
    </source>
</evidence>
<feature type="region of interest" description="Disordered" evidence="1">
    <location>
        <begin position="515"/>
        <end position="548"/>
    </location>
</feature>
<dbReference type="AlphaFoldDB" id="A0A835YSU8"/>
<name>A0A835YSU8_9STRA</name>
<dbReference type="OrthoDB" id="333752at2759"/>
<feature type="region of interest" description="Disordered" evidence="1">
    <location>
        <begin position="1"/>
        <end position="52"/>
    </location>
</feature>
<feature type="region of interest" description="Disordered" evidence="1">
    <location>
        <begin position="591"/>
        <end position="624"/>
    </location>
</feature>
<comment type="caution">
    <text evidence="2">The sequence shown here is derived from an EMBL/GenBank/DDBJ whole genome shotgun (WGS) entry which is preliminary data.</text>
</comment>
<gene>
    <name evidence="2" type="ORF">JKP88DRAFT_325189</name>
</gene>
<protein>
    <recommendedName>
        <fullName evidence="4">Ubiquitin-like domain-containing protein</fullName>
    </recommendedName>
</protein>
<dbReference type="EMBL" id="JAFCMP010000423">
    <property type="protein sequence ID" value="KAG5180028.1"/>
    <property type="molecule type" value="Genomic_DNA"/>
</dbReference>
<organism evidence="2 3">
    <name type="scientific">Tribonema minus</name>
    <dbReference type="NCBI Taxonomy" id="303371"/>
    <lineage>
        <taxon>Eukaryota</taxon>
        <taxon>Sar</taxon>
        <taxon>Stramenopiles</taxon>
        <taxon>Ochrophyta</taxon>
        <taxon>PX clade</taxon>
        <taxon>Xanthophyceae</taxon>
        <taxon>Tribonematales</taxon>
        <taxon>Tribonemataceae</taxon>
        <taxon>Tribonema</taxon>
    </lineage>
</organism>
<keyword evidence="3" id="KW-1185">Reference proteome</keyword>
<dbReference type="Gene3D" id="3.10.20.90">
    <property type="entry name" value="Phosphatidylinositol 3-kinase Catalytic Subunit, Chain A, domain 1"/>
    <property type="match status" value="1"/>
</dbReference>
<proteinExistence type="predicted"/>
<evidence type="ECO:0000313" key="2">
    <source>
        <dbReference type="EMBL" id="KAG5180028.1"/>
    </source>
</evidence>
<feature type="compositionally biased region" description="Acidic residues" evidence="1">
    <location>
        <begin position="603"/>
        <end position="618"/>
    </location>
</feature>